<dbReference type="PANTHER" id="PTHR11685">
    <property type="entry name" value="RBR FAMILY RING FINGER AND IBR DOMAIN-CONTAINING"/>
    <property type="match status" value="1"/>
</dbReference>
<comment type="similarity">
    <text evidence="5">Belongs to the RBR family. Ariadne subfamily.</text>
</comment>
<evidence type="ECO:0000256" key="2">
    <source>
        <dbReference type="ARBA" id="ARBA00001947"/>
    </source>
</evidence>
<evidence type="ECO:0000259" key="14">
    <source>
        <dbReference type="PROSITE" id="PS50089"/>
    </source>
</evidence>
<dbReference type="AlphaFoldDB" id="A0A2P6RKY8"/>
<dbReference type="PROSITE" id="PS00518">
    <property type="entry name" value="ZF_RING_1"/>
    <property type="match status" value="1"/>
</dbReference>
<keyword evidence="10 13" id="KW-0863">Zinc-finger</keyword>
<dbReference type="UniPathway" id="UPA00143"/>
<dbReference type="OMA" id="CACEANQ"/>
<dbReference type="GO" id="GO:0061630">
    <property type="term" value="F:ubiquitin protein ligase activity"/>
    <property type="evidence" value="ECO:0007669"/>
    <property type="project" value="UniProtKB-EC"/>
</dbReference>
<dbReference type="InterPro" id="IPR001841">
    <property type="entry name" value="Znf_RING"/>
</dbReference>
<dbReference type="SUPFAM" id="SSF57850">
    <property type="entry name" value="RING/U-box"/>
    <property type="match status" value="3"/>
</dbReference>
<dbReference type="Gene3D" id="1.20.120.1750">
    <property type="match status" value="1"/>
</dbReference>
<keyword evidence="8" id="KW-0479">Metal-binding</keyword>
<dbReference type="InterPro" id="IPR002867">
    <property type="entry name" value="IBR_dom"/>
</dbReference>
<dbReference type="SMART" id="SM00647">
    <property type="entry name" value="IBR"/>
    <property type="match status" value="2"/>
</dbReference>
<evidence type="ECO:0000256" key="6">
    <source>
        <dbReference type="ARBA" id="ARBA00012251"/>
    </source>
</evidence>
<dbReference type="InterPro" id="IPR018957">
    <property type="entry name" value="Znf_C3HC4_RING-type"/>
</dbReference>
<evidence type="ECO:0000256" key="5">
    <source>
        <dbReference type="ARBA" id="ARBA00005884"/>
    </source>
</evidence>
<comment type="catalytic activity">
    <reaction evidence="1">
        <text>[E2 ubiquitin-conjugating enzyme]-S-ubiquitinyl-L-cysteine + [acceptor protein]-L-lysine = [E2 ubiquitin-conjugating enzyme]-L-cysteine + [acceptor protein]-N(6)-ubiquitinyl-L-lysine.</text>
        <dbReference type="EC" id="2.3.2.31"/>
    </reaction>
</comment>
<evidence type="ECO:0000256" key="3">
    <source>
        <dbReference type="ARBA" id="ARBA00003976"/>
    </source>
</evidence>
<dbReference type="FunFam" id="3.30.40.10:FF:000230">
    <property type="entry name" value="RBR-type E3 ubiquitin transferase"/>
    <property type="match status" value="1"/>
</dbReference>
<comment type="caution">
    <text evidence="16">The sequence shown here is derived from an EMBL/GenBank/DDBJ whole genome shotgun (WGS) entry which is preliminary data.</text>
</comment>
<evidence type="ECO:0000256" key="7">
    <source>
        <dbReference type="ARBA" id="ARBA00022679"/>
    </source>
</evidence>
<evidence type="ECO:0000256" key="1">
    <source>
        <dbReference type="ARBA" id="ARBA00001798"/>
    </source>
</evidence>
<evidence type="ECO:0000256" key="10">
    <source>
        <dbReference type="ARBA" id="ARBA00022771"/>
    </source>
</evidence>
<dbReference type="Pfam" id="PF01485">
    <property type="entry name" value="IBR"/>
    <property type="match status" value="2"/>
</dbReference>
<dbReference type="Proteomes" id="UP000238479">
    <property type="component" value="Chromosome 2"/>
</dbReference>
<evidence type="ECO:0000256" key="13">
    <source>
        <dbReference type="PROSITE-ProRule" id="PRU00175"/>
    </source>
</evidence>
<evidence type="ECO:0000313" key="17">
    <source>
        <dbReference type="Proteomes" id="UP000238479"/>
    </source>
</evidence>
<comment type="cofactor">
    <cofactor evidence="2">
        <name>Zn(2+)</name>
        <dbReference type="ChEBI" id="CHEBI:29105"/>
    </cofactor>
</comment>
<proteinExistence type="inferred from homology"/>
<dbReference type="InterPro" id="IPR013083">
    <property type="entry name" value="Znf_RING/FYVE/PHD"/>
</dbReference>
<evidence type="ECO:0000259" key="15">
    <source>
        <dbReference type="PROSITE" id="PS51873"/>
    </source>
</evidence>
<evidence type="ECO:0000256" key="8">
    <source>
        <dbReference type="ARBA" id="ARBA00022723"/>
    </source>
</evidence>
<dbReference type="CDD" id="cd22584">
    <property type="entry name" value="Rcat_RBR_unk"/>
    <property type="match status" value="1"/>
</dbReference>
<dbReference type="PROSITE" id="PS50089">
    <property type="entry name" value="ZF_RING_2"/>
    <property type="match status" value="1"/>
</dbReference>
<evidence type="ECO:0000313" key="16">
    <source>
        <dbReference type="EMBL" id="PRQ47094.1"/>
    </source>
</evidence>
<dbReference type="EC" id="2.3.2.31" evidence="6"/>
<gene>
    <name evidence="16" type="ORF">RchiOBHm_Chr2g0095971</name>
</gene>
<evidence type="ECO:0000256" key="9">
    <source>
        <dbReference type="ARBA" id="ARBA00022737"/>
    </source>
</evidence>
<keyword evidence="12" id="KW-0862">Zinc</keyword>
<name>A0A2P6RKY8_ROSCH</name>
<sequence length="315" mass="36159">MKREECQSPIETILNLNLIEPKEEDTIPTHVPYIDTPQEAVIIGDDPRWRRNHCACEANQVGDGEIRVSRAPKRLKTLDEIRVCKSKPSSSNNATAEVGSFVCEICVEPKSVLDSFGIKNCSHAYCSDCVISYVSSKLQDNVTTIGCPVPDCRGSLEPEHCLSILPPELFLRWGKALCEAVFADSDEYCRILYCPFKDCSAMLIEDGVEEVDLVRESECPHCWRLFCARCRVPWHADIDCEEFQELNKDERRKEDFMLIQLAKDKKWRRCPKCRFYVERSEGCKFMKCRCRTAFCYRCGRILSKNHGHFCPSCEA</sequence>
<comment type="function">
    <text evidence="3">Might act as an E3 ubiquitin-protein ligase, or as part of E3 complex, which accepts ubiquitin from specific E2 ubiquitin-conjugating enzymes and then transfers it to substrates.</text>
</comment>
<feature type="domain" description="RING-type" evidence="14">
    <location>
        <begin position="103"/>
        <end position="149"/>
    </location>
</feature>
<keyword evidence="17" id="KW-1185">Reference proteome</keyword>
<keyword evidence="9" id="KW-0677">Repeat</keyword>
<accession>A0A2P6RKY8</accession>
<evidence type="ECO:0000256" key="11">
    <source>
        <dbReference type="ARBA" id="ARBA00022786"/>
    </source>
</evidence>
<dbReference type="Gramene" id="PRQ47094">
    <property type="protein sequence ID" value="PRQ47094"/>
    <property type="gene ID" value="RchiOBHm_Chr2g0095971"/>
</dbReference>
<organism evidence="16 17">
    <name type="scientific">Rosa chinensis</name>
    <name type="common">China rose</name>
    <dbReference type="NCBI Taxonomy" id="74649"/>
    <lineage>
        <taxon>Eukaryota</taxon>
        <taxon>Viridiplantae</taxon>
        <taxon>Streptophyta</taxon>
        <taxon>Embryophyta</taxon>
        <taxon>Tracheophyta</taxon>
        <taxon>Spermatophyta</taxon>
        <taxon>Magnoliopsida</taxon>
        <taxon>eudicotyledons</taxon>
        <taxon>Gunneridae</taxon>
        <taxon>Pentapetalae</taxon>
        <taxon>rosids</taxon>
        <taxon>fabids</taxon>
        <taxon>Rosales</taxon>
        <taxon>Rosaceae</taxon>
        <taxon>Rosoideae</taxon>
        <taxon>Rosoideae incertae sedis</taxon>
        <taxon>Rosa</taxon>
    </lineage>
</organism>
<protein>
    <recommendedName>
        <fullName evidence="6">RBR-type E3 ubiquitin transferase</fullName>
        <ecNumber evidence="6">2.3.2.31</ecNumber>
    </recommendedName>
</protein>
<dbReference type="Pfam" id="PF00097">
    <property type="entry name" value="zf-C3HC4"/>
    <property type="match status" value="1"/>
</dbReference>
<dbReference type="GO" id="GO:0008270">
    <property type="term" value="F:zinc ion binding"/>
    <property type="evidence" value="ECO:0007669"/>
    <property type="project" value="UniProtKB-KW"/>
</dbReference>
<dbReference type="Gene3D" id="3.30.40.10">
    <property type="entry name" value="Zinc/RING finger domain, C3HC4 (zinc finger)"/>
    <property type="match status" value="1"/>
</dbReference>
<keyword evidence="7" id="KW-0808">Transferase</keyword>
<dbReference type="InterPro" id="IPR044066">
    <property type="entry name" value="TRIAD_supradom"/>
</dbReference>
<feature type="domain" description="RING-type" evidence="15">
    <location>
        <begin position="99"/>
        <end position="314"/>
    </location>
</feature>
<keyword evidence="11" id="KW-0833">Ubl conjugation pathway</keyword>
<evidence type="ECO:0000256" key="12">
    <source>
        <dbReference type="ARBA" id="ARBA00022833"/>
    </source>
</evidence>
<dbReference type="GO" id="GO:0016567">
    <property type="term" value="P:protein ubiquitination"/>
    <property type="evidence" value="ECO:0007669"/>
    <property type="project" value="UniProtKB-UniPathway"/>
</dbReference>
<dbReference type="EMBL" id="PDCK01000040">
    <property type="protein sequence ID" value="PRQ47094.1"/>
    <property type="molecule type" value="Genomic_DNA"/>
</dbReference>
<evidence type="ECO:0000256" key="4">
    <source>
        <dbReference type="ARBA" id="ARBA00004906"/>
    </source>
</evidence>
<dbReference type="PROSITE" id="PS51873">
    <property type="entry name" value="TRIAD"/>
    <property type="match status" value="1"/>
</dbReference>
<comment type="pathway">
    <text evidence="4">Protein modification; protein ubiquitination.</text>
</comment>
<reference evidence="16 17" key="1">
    <citation type="journal article" date="2018" name="Nat. Genet.">
        <title>The Rosa genome provides new insights in the design of modern roses.</title>
        <authorList>
            <person name="Bendahmane M."/>
        </authorList>
    </citation>
    <scope>NUCLEOTIDE SEQUENCE [LARGE SCALE GENOMIC DNA]</scope>
    <source>
        <strain evidence="17">cv. Old Blush</strain>
    </source>
</reference>
<dbReference type="InterPro" id="IPR017907">
    <property type="entry name" value="Znf_RING_CS"/>
</dbReference>
<dbReference type="InterPro" id="IPR031127">
    <property type="entry name" value="E3_UB_ligase_RBR"/>
</dbReference>
<dbReference type="CDD" id="cd22582">
    <property type="entry name" value="BRcat_RBR_unk"/>
    <property type="match status" value="1"/>
</dbReference>
<dbReference type="STRING" id="74649.A0A2P6RKY8"/>